<feature type="region of interest" description="Disordered" evidence="1">
    <location>
        <begin position="77"/>
        <end position="128"/>
    </location>
</feature>
<evidence type="ECO:0000256" key="1">
    <source>
        <dbReference type="SAM" id="MobiDB-lite"/>
    </source>
</evidence>
<feature type="compositionally biased region" description="Low complexity" evidence="1">
    <location>
        <begin position="106"/>
        <end position="128"/>
    </location>
</feature>
<dbReference type="Proteomes" id="UP001564760">
    <property type="component" value="Unassembled WGS sequence"/>
</dbReference>
<evidence type="ECO:0000313" key="3">
    <source>
        <dbReference type="EMBL" id="MEY8013883.1"/>
    </source>
</evidence>
<comment type="caution">
    <text evidence="3">The sequence shown here is derived from an EMBL/GenBank/DDBJ whole genome shotgun (WGS) entry which is preliminary data.</text>
</comment>
<proteinExistence type="predicted"/>
<sequence length="128" mass="12800">MSETPENTTVRSSTATDPAPVPATGAPHKTPRVFQVAAWVAIVAGTVFIVAVIFFTGFVLGRHAGFPGHHGGFHHHKHHAMMMHPHGPGGPGGAGPAAMPGGGPGTTRPGSGPGQVPSSVSPSVTPSP</sequence>
<protein>
    <recommendedName>
        <fullName evidence="5">Proline rich protein</fullName>
    </recommendedName>
</protein>
<feature type="compositionally biased region" description="Polar residues" evidence="1">
    <location>
        <begin position="1"/>
        <end position="16"/>
    </location>
</feature>
<keyword evidence="4" id="KW-1185">Reference proteome</keyword>
<dbReference type="EMBL" id="JBGEDP010000001">
    <property type="protein sequence ID" value="MEY8013883.1"/>
    <property type="molecule type" value="Genomic_DNA"/>
</dbReference>
<keyword evidence="2" id="KW-0472">Membrane</keyword>
<reference evidence="3 4" key="1">
    <citation type="submission" date="2024-08" db="EMBL/GenBank/DDBJ databases">
        <title>Mycobacterium servetensis sp. nov., a novel rapid-growing mycobacterial species recovered from a human patient in Zaragoza, Spain.</title>
        <authorList>
            <person name="Tristancho-Baro A.I."/>
            <person name="Buenestado-Serrano S."/>
            <person name="Garcia De Viedma D."/>
            <person name="Milagro-Beamonte A."/>
            <person name="Burillo N."/>
            <person name="Sanz S."/>
            <person name="Lopez-Calleja A.I."/>
            <person name="Penas-Utrilla D."/>
            <person name="Guardingo M."/>
            <person name="Garcia M.J."/>
            <person name="Vinuelas-Bayon J."/>
        </authorList>
    </citation>
    <scope>NUCLEOTIDE SEQUENCE [LARGE SCALE GENOMIC DNA]</scope>
    <source>
        <strain evidence="4">HUMS_12744610</strain>
    </source>
</reference>
<evidence type="ECO:0000313" key="4">
    <source>
        <dbReference type="Proteomes" id="UP001564760"/>
    </source>
</evidence>
<evidence type="ECO:0008006" key="5">
    <source>
        <dbReference type="Google" id="ProtNLM"/>
    </source>
</evidence>
<feature type="transmembrane region" description="Helical" evidence="2">
    <location>
        <begin position="36"/>
        <end position="60"/>
    </location>
</feature>
<keyword evidence="2" id="KW-0812">Transmembrane</keyword>
<evidence type="ECO:0000256" key="2">
    <source>
        <dbReference type="SAM" id="Phobius"/>
    </source>
</evidence>
<gene>
    <name evidence="3" type="ORF">AB8998_01840</name>
</gene>
<keyword evidence="2" id="KW-1133">Transmembrane helix</keyword>
<feature type="region of interest" description="Disordered" evidence="1">
    <location>
        <begin position="1"/>
        <end position="28"/>
    </location>
</feature>
<feature type="compositionally biased region" description="Gly residues" evidence="1">
    <location>
        <begin position="87"/>
        <end position="105"/>
    </location>
</feature>
<accession>A0ABV4BUA3</accession>
<name>A0ABV4BUA3_9MYCO</name>
<organism evidence="3 4">
    <name type="scientific">Mycobacterium servetii</name>
    <dbReference type="NCBI Taxonomy" id="3237418"/>
    <lineage>
        <taxon>Bacteria</taxon>
        <taxon>Bacillati</taxon>
        <taxon>Actinomycetota</taxon>
        <taxon>Actinomycetes</taxon>
        <taxon>Mycobacteriales</taxon>
        <taxon>Mycobacteriaceae</taxon>
        <taxon>Mycobacterium</taxon>
    </lineage>
</organism>